<gene>
    <name evidence="2" type="ORF">CPT_Salva_095</name>
</gene>
<keyword evidence="1" id="KW-1133">Transmembrane helix</keyword>
<name>A0A7U3WEU7_9CAUD</name>
<evidence type="ECO:0000313" key="3">
    <source>
        <dbReference type="Proteomes" id="UP000595272"/>
    </source>
</evidence>
<reference evidence="2 3" key="1">
    <citation type="submission" date="2020-12" db="EMBL/GenBank/DDBJ databases">
        <title>Complete genome sequence of Stenotrophomonas maltophilia phage Salva.</title>
        <authorList>
            <person name="Jefferson B."/>
            <person name="Yao G."/>
            <person name="Clark J."/>
            <person name="Le T."/>
            <person name="Young R."/>
            <person name="Gonzalez C."/>
            <person name="Liu M."/>
        </authorList>
    </citation>
    <scope>NUCLEOTIDE SEQUENCE [LARGE SCALE GENOMIC DNA]</scope>
</reference>
<evidence type="ECO:0000256" key="1">
    <source>
        <dbReference type="SAM" id="Phobius"/>
    </source>
</evidence>
<keyword evidence="1" id="KW-0812">Transmembrane</keyword>
<keyword evidence="3" id="KW-1185">Reference proteome</keyword>
<keyword evidence="1" id="KW-0472">Membrane</keyword>
<feature type="transmembrane region" description="Helical" evidence="1">
    <location>
        <begin position="41"/>
        <end position="60"/>
    </location>
</feature>
<evidence type="ECO:0000313" key="2">
    <source>
        <dbReference type="EMBL" id="QQM18258.1"/>
    </source>
</evidence>
<protein>
    <submittedName>
        <fullName evidence="2">Uncharacterized protein</fullName>
    </submittedName>
</protein>
<organism evidence="2 3">
    <name type="scientific">Stenotrophomonas phage Salva</name>
    <dbReference type="NCBI Taxonomy" id="2801524"/>
    <lineage>
        <taxon>Viruses</taxon>
        <taxon>Duplodnaviria</taxon>
        <taxon>Heunggongvirae</taxon>
        <taxon>Uroviricota</taxon>
        <taxon>Caudoviricetes</taxon>
        <taxon>Beaumontvirinae</taxon>
        <taxon>Salvavirus</taxon>
        <taxon>Salvavirus salva</taxon>
    </lineage>
</organism>
<accession>A0A7U3WEU7</accession>
<sequence length="61" mass="6876">MMHPTKDDHSYEGGAVTDTIKKDREEVAKRKEAQRKAERKSAFITAGIILLVIAVIYFAVK</sequence>
<proteinExistence type="predicted"/>
<dbReference type="Proteomes" id="UP000595272">
    <property type="component" value="Segment"/>
</dbReference>
<dbReference type="EMBL" id="MW393850">
    <property type="protein sequence ID" value="QQM18258.1"/>
    <property type="molecule type" value="Genomic_DNA"/>
</dbReference>